<protein>
    <submittedName>
        <fullName evidence="2">Uncharacterized protein</fullName>
    </submittedName>
</protein>
<dbReference type="AlphaFoldDB" id="A0A6M7WHY0"/>
<keyword evidence="1" id="KW-0812">Transmembrane</keyword>
<name>A0A6M7WHY0_RHILI</name>
<organism evidence="2 3">
    <name type="scientific">Mesorhizobium loti R88b</name>
    <dbReference type="NCBI Taxonomy" id="935548"/>
    <lineage>
        <taxon>Bacteria</taxon>
        <taxon>Pseudomonadati</taxon>
        <taxon>Pseudomonadota</taxon>
        <taxon>Alphaproteobacteria</taxon>
        <taxon>Hyphomicrobiales</taxon>
        <taxon>Phyllobacteriaceae</taxon>
        <taxon>Mesorhizobium</taxon>
    </lineage>
</organism>
<dbReference type="Proteomes" id="UP000503017">
    <property type="component" value="Chromosome"/>
</dbReference>
<dbReference type="EMBL" id="CP033367">
    <property type="protein sequence ID" value="QKD03580.1"/>
    <property type="molecule type" value="Genomic_DNA"/>
</dbReference>
<proteinExistence type="predicted"/>
<gene>
    <name evidence="2" type="ORF">EB235_20560</name>
</gene>
<accession>A0A6M7WHY0</accession>
<feature type="transmembrane region" description="Helical" evidence="1">
    <location>
        <begin position="20"/>
        <end position="41"/>
    </location>
</feature>
<evidence type="ECO:0000313" key="3">
    <source>
        <dbReference type="Proteomes" id="UP000503017"/>
    </source>
</evidence>
<reference evidence="2 3" key="1">
    <citation type="submission" date="2018-10" db="EMBL/GenBank/DDBJ databases">
        <authorList>
            <person name="Perry B.J."/>
            <person name="Sullivan J.T."/>
            <person name="Murphy R.J.T."/>
            <person name="Ramsay J.P."/>
            <person name="Ronson C.W."/>
        </authorList>
    </citation>
    <scope>NUCLEOTIDE SEQUENCE [LARGE SCALE GENOMIC DNA]</scope>
    <source>
        <strain evidence="2 3">R88b</strain>
    </source>
</reference>
<evidence type="ECO:0000313" key="2">
    <source>
        <dbReference type="EMBL" id="QKD03580.1"/>
    </source>
</evidence>
<keyword evidence="1" id="KW-1133">Transmembrane helix</keyword>
<keyword evidence="1" id="KW-0472">Membrane</keyword>
<sequence length="63" mass="6798">MQRVVDGSATKRTSPAMHRLPVVTALLISFVAAYGTCVWASSGHPFDLFQAQASPLDIRGPNR</sequence>
<evidence type="ECO:0000256" key="1">
    <source>
        <dbReference type="SAM" id="Phobius"/>
    </source>
</evidence>